<protein>
    <submittedName>
        <fullName evidence="1">Uncharacterized protein</fullName>
    </submittedName>
</protein>
<name>A0AAW2GSU3_9HYME</name>
<evidence type="ECO:0000313" key="2">
    <source>
        <dbReference type="Proteomes" id="UP001430953"/>
    </source>
</evidence>
<evidence type="ECO:0000313" key="1">
    <source>
        <dbReference type="EMBL" id="KAL0130274.1"/>
    </source>
</evidence>
<gene>
    <name evidence="1" type="ORF">PUN28_002110</name>
</gene>
<dbReference type="AlphaFoldDB" id="A0AAW2GSU3"/>
<sequence length="91" mass="10754">MVGMRNFADMVEFRKAPTPDFNKILGDYVTFHPDYEYQGQSWRKPHIIVLDAKPPTFKVTPWGYVTFYPDCEYQGQSWRKPHIMVLDAKNP</sequence>
<accession>A0AAW2GSU3</accession>
<dbReference type="EMBL" id="JADYXP020000002">
    <property type="protein sequence ID" value="KAL0130274.1"/>
    <property type="molecule type" value="Genomic_DNA"/>
</dbReference>
<reference evidence="1 2" key="1">
    <citation type="submission" date="2023-03" db="EMBL/GenBank/DDBJ databases">
        <title>High recombination rates correlate with genetic variation in Cardiocondyla obscurior ants.</title>
        <authorList>
            <person name="Errbii M."/>
        </authorList>
    </citation>
    <scope>NUCLEOTIDE SEQUENCE [LARGE SCALE GENOMIC DNA]</scope>
    <source>
        <strain evidence="1">Alpha-2009</strain>
        <tissue evidence="1">Whole body</tissue>
    </source>
</reference>
<comment type="caution">
    <text evidence="1">The sequence shown here is derived from an EMBL/GenBank/DDBJ whole genome shotgun (WGS) entry which is preliminary data.</text>
</comment>
<dbReference type="Proteomes" id="UP001430953">
    <property type="component" value="Unassembled WGS sequence"/>
</dbReference>
<keyword evidence="2" id="KW-1185">Reference proteome</keyword>
<proteinExistence type="predicted"/>
<organism evidence="1 2">
    <name type="scientific">Cardiocondyla obscurior</name>
    <dbReference type="NCBI Taxonomy" id="286306"/>
    <lineage>
        <taxon>Eukaryota</taxon>
        <taxon>Metazoa</taxon>
        <taxon>Ecdysozoa</taxon>
        <taxon>Arthropoda</taxon>
        <taxon>Hexapoda</taxon>
        <taxon>Insecta</taxon>
        <taxon>Pterygota</taxon>
        <taxon>Neoptera</taxon>
        <taxon>Endopterygota</taxon>
        <taxon>Hymenoptera</taxon>
        <taxon>Apocrita</taxon>
        <taxon>Aculeata</taxon>
        <taxon>Formicoidea</taxon>
        <taxon>Formicidae</taxon>
        <taxon>Myrmicinae</taxon>
        <taxon>Cardiocondyla</taxon>
    </lineage>
</organism>